<reference evidence="3 4" key="1">
    <citation type="submission" date="2022-08" db="EMBL/GenBank/DDBJ databases">
        <title>Reclassification of Massilia species as members of the genera Telluria, Duganella, Pseudoduganella, Mokoshia gen. nov. and Zemynaea gen. nov. using orthogonal and non-orthogonal genome-based approaches.</title>
        <authorList>
            <person name="Bowman J.P."/>
        </authorList>
    </citation>
    <scope>NUCLEOTIDE SEQUENCE [LARGE SCALE GENOMIC DNA]</scope>
    <source>
        <strain evidence="3 4">JCM 31607</strain>
    </source>
</reference>
<dbReference type="InterPro" id="IPR006015">
    <property type="entry name" value="Universal_stress_UspA"/>
</dbReference>
<dbReference type="Proteomes" id="UP001205861">
    <property type="component" value="Unassembled WGS sequence"/>
</dbReference>
<dbReference type="CDD" id="cd00293">
    <property type="entry name" value="USP-like"/>
    <property type="match status" value="1"/>
</dbReference>
<evidence type="ECO:0000313" key="4">
    <source>
        <dbReference type="Proteomes" id="UP001205861"/>
    </source>
</evidence>
<dbReference type="Pfam" id="PF00582">
    <property type="entry name" value="Usp"/>
    <property type="match status" value="1"/>
</dbReference>
<evidence type="ECO:0000256" key="1">
    <source>
        <dbReference type="ARBA" id="ARBA00008791"/>
    </source>
</evidence>
<accession>A0ABT2BI06</accession>
<protein>
    <submittedName>
        <fullName evidence="3">Universal stress protein</fullName>
    </submittedName>
</protein>
<dbReference type="PRINTS" id="PR01438">
    <property type="entry name" value="UNVRSLSTRESS"/>
</dbReference>
<keyword evidence="4" id="KW-1185">Reference proteome</keyword>
<gene>
    <name evidence="3" type="ORF">NX773_05845</name>
</gene>
<dbReference type="RefSeq" id="WP_258855381.1">
    <property type="nucleotide sequence ID" value="NZ_JANUGV010000001.1"/>
</dbReference>
<dbReference type="InterPro" id="IPR006016">
    <property type="entry name" value="UspA"/>
</dbReference>
<comment type="similarity">
    <text evidence="1">Belongs to the universal stress protein A family.</text>
</comment>
<name>A0ABT2BI06_9BURK</name>
<evidence type="ECO:0000259" key="2">
    <source>
        <dbReference type="Pfam" id="PF00582"/>
    </source>
</evidence>
<comment type="caution">
    <text evidence="3">The sequence shown here is derived from an EMBL/GenBank/DDBJ whole genome shotgun (WGS) entry which is preliminary data.</text>
</comment>
<feature type="domain" description="UspA" evidence="2">
    <location>
        <begin position="155"/>
        <end position="277"/>
    </location>
</feature>
<evidence type="ECO:0000313" key="3">
    <source>
        <dbReference type="EMBL" id="MCS0607680.1"/>
    </source>
</evidence>
<proteinExistence type="inferred from homology"/>
<organism evidence="3 4">
    <name type="scientific">Massilia solisilvae</name>
    <dbReference type="NCBI Taxonomy" id="1811225"/>
    <lineage>
        <taxon>Bacteria</taxon>
        <taxon>Pseudomonadati</taxon>
        <taxon>Pseudomonadota</taxon>
        <taxon>Betaproteobacteria</taxon>
        <taxon>Burkholderiales</taxon>
        <taxon>Oxalobacteraceae</taxon>
        <taxon>Telluria group</taxon>
        <taxon>Massilia</taxon>
    </lineage>
</organism>
<dbReference type="SUPFAM" id="SSF52402">
    <property type="entry name" value="Adenine nucleotide alpha hydrolases-like"/>
    <property type="match status" value="2"/>
</dbReference>
<dbReference type="PANTHER" id="PTHR46268:SF15">
    <property type="entry name" value="UNIVERSAL STRESS PROTEIN HP_0031"/>
    <property type="match status" value="1"/>
</dbReference>
<dbReference type="PANTHER" id="PTHR46268">
    <property type="entry name" value="STRESS RESPONSE PROTEIN NHAX"/>
    <property type="match status" value="1"/>
</dbReference>
<dbReference type="EMBL" id="JANUGV010000001">
    <property type="protein sequence ID" value="MCS0607680.1"/>
    <property type="molecule type" value="Genomic_DNA"/>
</dbReference>
<sequence>MEWKTILVHADPSAHAAGRIACAARLASTFGAHLVGISTTGISRHVCAEYPSTPGDIIHGYLDPIYAGANRCLDEFEHIVRSAAVPSWERQLVSDLPEDGLARRAAFCDLVVVSQNDPAESTSLVVADLPEYVVLNCARPVLVVPYTGTGGPVGRRALVGWNGSNEAVAAVASALPILARAEQVSVAMFDPPQLDSPDGVHPVADLAAWLGRHGVKAEVLVRHANVDAGLALLALAGETGADLLVMGCYGHARLRELLLGGATDTVLRAMTIPVLMAH</sequence>
<dbReference type="Gene3D" id="3.40.50.12370">
    <property type="match status" value="1"/>
</dbReference>